<name>A0AB34INX2_PRYPA</name>
<evidence type="ECO:0000259" key="5">
    <source>
        <dbReference type="Pfam" id="PF12849"/>
    </source>
</evidence>
<dbReference type="EMBL" id="JBGBPQ010000022">
    <property type="protein sequence ID" value="KAL1503144.1"/>
    <property type="molecule type" value="Genomic_DNA"/>
</dbReference>
<dbReference type="InterPro" id="IPR024370">
    <property type="entry name" value="PBP_domain"/>
</dbReference>
<proteinExistence type="inferred from homology"/>
<evidence type="ECO:0000256" key="1">
    <source>
        <dbReference type="ARBA" id="ARBA00008725"/>
    </source>
</evidence>
<feature type="transmembrane region" description="Helical" evidence="3">
    <location>
        <begin position="762"/>
        <end position="786"/>
    </location>
</feature>
<dbReference type="Proteomes" id="UP001515480">
    <property type="component" value="Unassembled WGS sequence"/>
</dbReference>
<evidence type="ECO:0000256" key="2">
    <source>
        <dbReference type="SAM" id="MobiDB-lite"/>
    </source>
</evidence>
<evidence type="ECO:0000256" key="4">
    <source>
        <dbReference type="SAM" id="SignalP"/>
    </source>
</evidence>
<evidence type="ECO:0000313" key="6">
    <source>
        <dbReference type="EMBL" id="KAL1503144.1"/>
    </source>
</evidence>
<evidence type="ECO:0000256" key="3">
    <source>
        <dbReference type="SAM" id="Phobius"/>
    </source>
</evidence>
<keyword evidence="3" id="KW-0812">Transmembrane</keyword>
<comment type="caution">
    <text evidence="6">The sequence shown here is derived from an EMBL/GenBank/DDBJ whole genome shotgun (WGS) entry which is preliminary data.</text>
</comment>
<feature type="compositionally biased region" description="Polar residues" evidence="2">
    <location>
        <begin position="943"/>
        <end position="958"/>
    </location>
</feature>
<keyword evidence="3" id="KW-1133">Transmembrane helix</keyword>
<dbReference type="SUPFAM" id="SSF53850">
    <property type="entry name" value="Periplasmic binding protein-like II"/>
    <property type="match status" value="2"/>
</dbReference>
<feature type="signal peptide" evidence="4">
    <location>
        <begin position="1"/>
        <end position="15"/>
    </location>
</feature>
<gene>
    <name evidence="6" type="ORF">AB1Y20_011206</name>
</gene>
<keyword evidence="3" id="KW-0472">Membrane</keyword>
<evidence type="ECO:0000313" key="7">
    <source>
        <dbReference type="Proteomes" id="UP001515480"/>
    </source>
</evidence>
<organism evidence="6 7">
    <name type="scientific">Prymnesium parvum</name>
    <name type="common">Toxic golden alga</name>
    <dbReference type="NCBI Taxonomy" id="97485"/>
    <lineage>
        <taxon>Eukaryota</taxon>
        <taxon>Haptista</taxon>
        <taxon>Haptophyta</taxon>
        <taxon>Prymnesiophyceae</taxon>
        <taxon>Prymnesiales</taxon>
        <taxon>Prymnesiaceae</taxon>
        <taxon>Prymnesium</taxon>
    </lineage>
</organism>
<dbReference type="PANTHER" id="PTHR42996">
    <property type="entry name" value="PHOSPHATE-BINDING PROTEIN PSTS"/>
    <property type="match status" value="1"/>
</dbReference>
<keyword evidence="7" id="KW-1185">Reference proteome</keyword>
<dbReference type="Pfam" id="PF12849">
    <property type="entry name" value="PBP_like_2"/>
    <property type="match status" value="1"/>
</dbReference>
<feature type="region of interest" description="Disordered" evidence="2">
    <location>
        <begin position="934"/>
        <end position="961"/>
    </location>
</feature>
<feature type="chain" id="PRO_5044261051" description="PBP domain-containing protein" evidence="4">
    <location>
        <begin position="16"/>
        <end position="1147"/>
    </location>
</feature>
<keyword evidence="4" id="KW-0732">Signal</keyword>
<reference evidence="6 7" key="1">
    <citation type="journal article" date="2024" name="Science">
        <title>Giant polyketide synthase enzymes in the biosynthesis of giant marine polyether toxins.</title>
        <authorList>
            <person name="Fallon T.R."/>
            <person name="Shende V.V."/>
            <person name="Wierzbicki I.H."/>
            <person name="Pendleton A.L."/>
            <person name="Watervoot N.F."/>
            <person name="Auber R.P."/>
            <person name="Gonzalez D.J."/>
            <person name="Wisecaver J.H."/>
            <person name="Moore B.S."/>
        </authorList>
    </citation>
    <scope>NUCLEOTIDE SEQUENCE [LARGE SCALE GENOMIC DNA]</scope>
    <source>
        <strain evidence="6 7">12B1</strain>
    </source>
</reference>
<accession>A0AB34INX2</accession>
<feature type="region of interest" description="Disordered" evidence="2">
    <location>
        <begin position="1124"/>
        <end position="1147"/>
    </location>
</feature>
<dbReference type="AlphaFoldDB" id="A0AB34INX2"/>
<dbReference type="InterPro" id="IPR050962">
    <property type="entry name" value="Phosphate-bind_PstS"/>
</dbReference>
<sequence>MLARLLLLLPAWAYAQVVHVPGSSFSARVYERAFFTYNSLQGTAFSHHSMSSGMANCRIKDHATTCEPTDTAEPTSAVWVGTDLTFTDKEYAMFPDLQLYPAFAGAVVAVHNIPLHDATLGFVGPQAPVKLTLTLSMLSRIMMGEIRSWLDPELIGLNPSLAAISPAASAIHVFVQEPGSGTTRILKEALAHADASFRARVGVSSDAYWGPNASHHRQADGDFGVAAHVMETPYSITYVSLAEAEELETLDIAQIKKESGAVVVASQTSVGIAIAELGSSFGNNGDDPSRLTANLHGAAGPFSWPIVTYSYVVFRKSNTHLQEKHCEEVLLSLKFWDWFFKGAQQIVRSLGFVPLSRELSDHIVELLRNDARCNGEQLFPPEYNPKLPITGIPALAQTVRLLNTIFIQNSDPSLYVPQNLLVHFLPSPSTEAAVQILLCCPFLQTTFDDTSLAAAGFALLNSIGYENLASSARDRLTFIPFGAVGLAIKYSLCGARLSTECAVRGQSIQLDVEIVLLLLNGEVTRWDDPRLSALNPWMADEPAASFLAGKPLLLFSEPLDWHQTRGWKLLIESQLPAANVTFRAFEPGGIGRVRASVTEVQAAVSANPLSIGIVPHVTEDNQLPSAALRGRYTNQQFIHVNSDSTLACAIGTAQALSLRVHESRNPDCYPLSGTVGVAVRNAFTSVECTPIVHEAGISLPERTIRFIAWLLLGGTSAPIYKPLAASGIGPLVGLNEDEIERSLQRITCNGTSILAESRELSYLAVLLPLGVLLLCCIAAVVIGWRIHLARVAAVKRTIDESNPHKELLALFANPKFARHSGLGPLPIGRDIKHLLRSMDIRDVAIEPAATLEDARTSLISCRPHILSFSGHTFMGTLAFEDENGRFDDHARPQTFGELLLGSSKAEADTPTSSKRKWSIVPDVVAVGTSWSKEKQVERRITPDNATTTNEAPTSSTAEGDSHEMLRRLQCIVLNGCRTKETGVHLLSCVPHVSIVCWETLAEDAAARAFATGFYESIHKQRKAALRSQLRRASDLLRPRPVLVNSTYNIADAFIAGCQSFMDAGFTFGDPEDFLHPPAHPHCVRPDYKGCPGCIPPVHGECVLLTSSEELKGSTVVAVDRLPSSQQKRRQLQRRQTAAKQVLTGVRE</sequence>
<feature type="domain" description="PBP" evidence="5">
    <location>
        <begin position="111"/>
        <end position="321"/>
    </location>
</feature>
<comment type="similarity">
    <text evidence="1">Belongs to the PstS family.</text>
</comment>
<dbReference type="PANTHER" id="PTHR42996:SF1">
    <property type="entry name" value="PHOSPHATE-BINDING PROTEIN PSTS"/>
    <property type="match status" value="1"/>
</dbReference>
<dbReference type="Gene3D" id="3.40.190.10">
    <property type="entry name" value="Periplasmic binding protein-like II"/>
    <property type="match status" value="3"/>
</dbReference>
<protein>
    <recommendedName>
        <fullName evidence="5">PBP domain-containing protein</fullName>
    </recommendedName>
</protein>